<keyword evidence="3" id="KW-1185">Reference proteome</keyword>
<proteinExistence type="predicted"/>
<dbReference type="AlphaFoldDB" id="A0A0D3IPB1"/>
<evidence type="ECO:0000313" key="2">
    <source>
        <dbReference type="EnsemblProtists" id="EOD13096"/>
    </source>
</evidence>
<dbReference type="HOGENOM" id="CLU_519220_0_0_1"/>
<reference evidence="2" key="2">
    <citation type="submission" date="2024-10" db="UniProtKB">
        <authorList>
            <consortium name="EnsemblProtists"/>
        </authorList>
    </citation>
    <scope>IDENTIFICATION</scope>
</reference>
<evidence type="ECO:0000256" key="1">
    <source>
        <dbReference type="SAM" id="MobiDB-lite"/>
    </source>
</evidence>
<dbReference type="PaxDb" id="2903-EOD13096"/>
<accession>A0A0D3IPB1</accession>
<name>A0A0D3IPB1_EMIH1</name>
<dbReference type="KEGG" id="ehx:EMIHUDRAFT_452019"/>
<sequence length="547" mass="59862">MSSSCDPSACLLRSGAGEWHSGQWQWASEARCCGFGEVGRERARALLRGRSLTFVGDSTARRWLWALVDSVGGMRRRRGHAVPDSSAAFDSKAIALNDSMFDTARAYHAGQAVLLNVRTGRWVMLDPEQLCGVPRSEWTVDRRFVHAVEMGRPPPWSTMRGVRYRLLVEVALRRGADARRSQLSAGELRRLEAQVALRSMRRRRAREWMDQQCSKALVRPAATSPSAGQPAGGAGAERATRLTISMGTTSGYCGALMHRMAAKLRDWTSDGGDRPPSSSAPPATVAQAAGAMVCPGGYERAIASALRKHRAALQLPAEERPPAGPGQGVAGHLSGDLTLLSFVYAADLDSEWRGLPQLAWPAQTRRTRRTAGCPPVRRATLTGWQADSFGHGAHLLFLAATWLEVKGRPTAPEELAWDGKVEAVWKDVLSGTPRQTIASGSTATPGPWQTRQLYLAHEAKLLALAAARTVPALPWFNASWSVRRGEMRHHDHTRIHFGDVGRLFLAQLTLNVLPILLSRPEETLPLLPPPRVEQRINLHRLRARPGG</sequence>
<reference evidence="3" key="1">
    <citation type="journal article" date="2013" name="Nature">
        <title>Pan genome of the phytoplankton Emiliania underpins its global distribution.</title>
        <authorList>
            <person name="Read B.A."/>
            <person name="Kegel J."/>
            <person name="Klute M.J."/>
            <person name="Kuo A."/>
            <person name="Lefebvre S.C."/>
            <person name="Maumus F."/>
            <person name="Mayer C."/>
            <person name="Miller J."/>
            <person name="Monier A."/>
            <person name="Salamov A."/>
            <person name="Young J."/>
            <person name="Aguilar M."/>
            <person name="Claverie J.M."/>
            <person name="Frickenhaus S."/>
            <person name="Gonzalez K."/>
            <person name="Herman E.K."/>
            <person name="Lin Y.C."/>
            <person name="Napier J."/>
            <person name="Ogata H."/>
            <person name="Sarno A.F."/>
            <person name="Shmutz J."/>
            <person name="Schroeder D."/>
            <person name="de Vargas C."/>
            <person name="Verret F."/>
            <person name="von Dassow P."/>
            <person name="Valentin K."/>
            <person name="Van de Peer Y."/>
            <person name="Wheeler G."/>
            <person name="Dacks J.B."/>
            <person name="Delwiche C.F."/>
            <person name="Dyhrman S.T."/>
            <person name="Glockner G."/>
            <person name="John U."/>
            <person name="Richards T."/>
            <person name="Worden A.Z."/>
            <person name="Zhang X."/>
            <person name="Grigoriev I.V."/>
            <person name="Allen A.E."/>
            <person name="Bidle K."/>
            <person name="Borodovsky M."/>
            <person name="Bowler C."/>
            <person name="Brownlee C."/>
            <person name="Cock J.M."/>
            <person name="Elias M."/>
            <person name="Gladyshev V.N."/>
            <person name="Groth M."/>
            <person name="Guda C."/>
            <person name="Hadaegh A."/>
            <person name="Iglesias-Rodriguez M.D."/>
            <person name="Jenkins J."/>
            <person name="Jones B.M."/>
            <person name="Lawson T."/>
            <person name="Leese F."/>
            <person name="Lindquist E."/>
            <person name="Lobanov A."/>
            <person name="Lomsadze A."/>
            <person name="Malik S.B."/>
            <person name="Marsh M.E."/>
            <person name="Mackinder L."/>
            <person name="Mock T."/>
            <person name="Mueller-Roeber B."/>
            <person name="Pagarete A."/>
            <person name="Parker M."/>
            <person name="Probert I."/>
            <person name="Quesneville H."/>
            <person name="Raines C."/>
            <person name="Rensing S.A."/>
            <person name="Riano-Pachon D.M."/>
            <person name="Richier S."/>
            <person name="Rokitta S."/>
            <person name="Shiraiwa Y."/>
            <person name="Soanes D.M."/>
            <person name="van der Giezen M."/>
            <person name="Wahlund T.M."/>
            <person name="Williams B."/>
            <person name="Wilson W."/>
            <person name="Wolfe G."/>
            <person name="Wurch L.L."/>
        </authorList>
    </citation>
    <scope>NUCLEOTIDE SEQUENCE</scope>
</reference>
<evidence type="ECO:0000313" key="3">
    <source>
        <dbReference type="Proteomes" id="UP000013827"/>
    </source>
</evidence>
<feature type="compositionally biased region" description="Low complexity" evidence="1">
    <location>
        <begin position="220"/>
        <end position="229"/>
    </location>
</feature>
<dbReference type="Proteomes" id="UP000013827">
    <property type="component" value="Unassembled WGS sequence"/>
</dbReference>
<feature type="region of interest" description="Disordered" evidence="1">
    <location>
        <begin position="217"/>
        <end position="240"/>
    </location>
</feature>
<dbReference type="EnsemblProtists" id="EOD13096">
    <property type="protein sequence ID" value="EOD13096"/>
    <property type="gene ID" value="EMIHUDRAFT_452019"/>
</dbReference>
<organism evidence="2 3">
    <name type="scientific">Emiliania huxleyi (strain CCMP1516)</name>
    <dbReference type="NCBI Taxonomy" id="280463"/>
    <lineage>
        <taxon>Eukaryota</taxon>
        <taxon>Haptista</taxon>
        <taxon>Haptophyta</taxon>
        <taxon>Prymnesiophyceae</taxon>
        <taxon>Isochrysidales</taxon>
        <taxon>Noelaerhabdaceae</taxon>
        <taxon>Emiliania</taxon>
    </lineage>
</organism>
<protein>
    <submittedName>
        <fullName evidence="2">Uncharacterized protein</fullName>
    </submittedName>
</protein>
<dbReference type="GeneID" id="17259363"/>
<dbReference type="RefSeq" id="XP_005765525.1">
    <property type="nucleotide sequence ID" value="XM_005765468.1"/>
</dbReference>